<gene>
    <name evidence="1" type="ORF">DNTS_021971</name>
</gene>
<sequence length="167" mass="18568">MEGQRLMDETKGRDLSKRCLSRSVDVGVMADHSSPLESGQLLSPDIPMLASPPPPPHPGTIVNGDGPQQLLGSLCVSDPDLMCRYVMDRAKVMEGICPSSDALRVFMVKLSCHDVFEWCHNLLCIWLYSRNEGLVSPVTPLFSSYYLGSRSWTEDAQLDVRPDTWVD</sequence>
<dbReference type="STRING" id="623744.A0A553QLN5"/>
<dbReference type="AlphaFoldDB" id="A0A553QLN5"/>
<keyword evidence="2" id="KW-1185">Reference proteome</keyword>
<evidence type="ECO:0000313" key="1">
    <source>
        <dbReference type="EMBL" id="TRY90905.1"/>
    </source>
</evidence>
<accession>A0A553QLN5</accession>
<reference evidence="1 2" key="1">
    <citation type="journal article" date="2019" name="Sci. Data">
        <title>Hybrid genome assembly and annotation of Danionella translucida.</title>
        <authorList>
            <person name="Kadobianskyi M."/>
            <person name="Schulze L."/>
            <person name="Schuelke M."/>
            <person name="Judkewitz B."/>
        </authorList>
    </citation>
    <scope>NUCLEOTIDE SEQUENCE [LARGE SCALE GENOMIC DNA]</scope>
    <source>
        <strain evidence="1 2">Bolton</strain>
    </source>
</reference>
<dbReference type="OrthoDB" id="10631204at2759"/>
<organism evidence="1 2">
    <name type="scientific">Danionella cerebrum</name>
    <dbReference type="NCBI Taxonomy" id="2873325"/>
    <lineage>
        <taxon>Eukaryota</taxon>
        <taxon>Metazoa</taxon>
        <taxon>Chordata</taxon>
        <taxon>Craniata</taxon>
        <taxon>Vertebrata</taxon>
        <taxon>Euteleostomi</taxon>
        <taxon>Actinopterygii</taxon>
        <taxon>Neopterygii</taxon>
        <taxon>Teleostei</taxon>
        <taxon>Ostariophysi</taxon>
        <taxon>Cypriniformes</taxon>
        <taxon>Danionidae</taxon>
        <taxon>Danioninae</taxon>
        <taxon>Danionella</taxon>
    </lineage>
</organism>
<protein>
    <submittedName>
        <fullName evidence="1">Uncharacterized protein</fullName>
    </submittedName>
</protein>
<name>A0A553QLN5_9TELE</name>
<evidence type="ECO:0000313" key="2">
    <source>
        <dbReference type="Proteomes" id="UP000316079"/>
    </source>
</evidence>
<dbReference type="Proteomes" id="UP000316079">
    <property type="component" value="Unassembled WGS sequence"/>
</dbReference>
<comment type="caution">
    <text evidence="1">The sequence shown here is derived from an EMBL/GenBank/DDBJ whole genome shotgun (WGS) entry which is preliminary data.</text>
</comment>
<dbReference type="EMBL" id="SRMA01025790">
    <property type="protein sequence ID" value="TRY90905.1"/>
    <property type="molecule type" value="Genomic_DNA"/>
</dbReference>
<proteinExistence type="predicted"/>